<dbReference type="InterPro" id="IPR025194">
    <property type="entry name" value="RodZ-like_C"/>
</dbReference>
<dbReference type="Proteomes" id="UP000664731">
    <property type="component" value="Unassembled WGS sequence"/>
</dbReference>
<feature type="domain" description="Cytoskeleton protein RodZ-like C-terminal" evidence="3">
    <location>
        <begin position="244"/>
        <end position="315"/>
    </location>
</feature>
<dbReference type="GO" id="GO:0003677">
    <property type="term" value="F:DNA binding"/>
    <property type="evidence" value="ECO:0007669"/>
    <property type="project" value="InterPro"/>
</dbReference>
<feature type="region of interest" description="Disordered" evidence="1">
    <location>
        <begin position="162"/>
        <end position="187"/>
    </location>
</feature>
<evidence type="ECO:0000256" key="2">
    <source>
        <dbReference type="SAM" id="Phobius"/>
    </source>
</evidence>
<sequence>MSDSMSAATETTLPQEVAPAAAVSAGALLRQARQAQGVALGDLAATLKVPVEKLQALEDEDWQRLPDVVFLRALAQTICRTLHLEAAPVLALLPQQKVTALAPQGGLNAPMRERGVPSILATKTQHSPWPWVVLLLIVLGGGGYLGVQWMAPEWVRGVSTTVPAPSDPVGDSPLFSPAGPEEGDGAQAGEVPTVQAAALMQPALQEEEVAQPGFAAPAPAPVAQAEPAAAPAAPAAASVSPVLRITAKGATWVQVLDAQQRLLIEKILQDGEVFSTSAPKPLTVAVGKADLATVEVNGAPFDLQAVARSNVARFEVK</sequence>
<reference evidence="4" key="1">
    <citation type="submission" date="2021-03" db="EMBL/GenBank/DDBJ databases">
        <title>Comamonas denitrificans.</title>
        <authorList>
            <person name="Finster K."/>
        </authorList>
    </citation>
    <scope>NUCLEOTIDE SEQUENCE</scope>
    <source>
        <strain evidence="4">MM2021_4</strain>
    </source>
</reference>
<evidence type="ECO:0000313" key="4">
    <source>
        <dbReference type="EMBL" id="MBO1249129.1"/>
    </source>
</evidence>
<comment type="caution">
    <text evidence="4">The sequence shown here is derived from an EMBL/GenBank/DDBJ whole genome shotgun (WGS) entry which is preliminary data.</text>
</comment>
<dbReference type="RefSeq" id="WP_207574676.1">
    <property type="nucleotide sequence ID" value="NZ_JAFNME010000007.1"/>
</dbReference>
<dbReference type="InterPro" id="IPR010982">
    <property type="entry name" value="Lambda_DNA-bd_dom_sf"/>
</dbReference>
<keyword evidence="2" id="KW-0472">Membrane</keyword>
<dbReference type="InterPro" id="IPR050400">
    <property type="entry name" value="Bact_Cytoskel_RodZ"/>
</dbReference>
<dbReference type="PANTHER" id="PTHR34475">
    <property type="match status" value="1"/>
</dbReference>
<organism evidence="4 5">
    <name type="scientific">Comamonas denitrificans</name>
    <dbReference type="NCBI Taxonomy" id="117506"/>
    <lineage>
        <taxon>Bacteria</taxon>
        <taxon>Pseudomonadati</taxon>
        <taxon>Pseudomonadota</taxon>
        <taxon>Betaproteobacteria</taxon>
        <taxon>Burkholderiales</taxon>
        <taxon>Comamonadaceae</taxon>
        <taxon>Comamonas</taxon>
    </lineage>
</organism>
<accession>A0A939GW05</accession>
<evidence type="ECO:0000259" key="3">
    <source>
        <dbReference type="Pfam" id="PF13464"/>
    </source>
</evidence>
<name>A0A939GW05_9BURK</name>
<dbReference type="Gene3D" id="1.10.260.40">
    <property type="entry name" value="lambda repressor-like DNA-binding domains"/>
    <property type="match status" value="1"/>
</dbReference>
<evidence type="ECO:0000256" key="1">
    <source>
        <dbReference type="SAM" id="MobiDB-lite"/>
    </source>
</evidence>
<protein>
    <submittedName>
        <fullName evidence="4">Helix-turn-helix domain-containing protein</fullName>
    </submittedName>
</protein>
<gene>
    <name evidence="4" type="ORF">J1777_04645</name>
</gene>
<proteinExistence type="predicted"/>
<evidence type="ECO:0000313" key="5">
    <source>
        <dbReference type="Proteomes" id="UP000664731"/>
    </source>
</evidence>
<keyword evidence="2" id="KW-0812">Transmembrane</keyword>
<keyword evidence="5" id="KW-1185">Reference proteome</keyword>
<dbReference type="Pfam" id="PF13413">
    <property type="entry name" value="HTH_25"/>
    <property type="match status" value="1"/>
</dbReference>
<dbReference type="PANTHER" id="PTHR34475:SF1">
    <property type="entry name" value="CYTOSKELETON PROTEIN RODZ"/>
    <property type="match status" value="1"/>
</dbReference>
<dbReference type="AlphaFoldDB" id="A0A939GW05"/>
<dbReference type="Pfam" id="PF13464">
    <property type="entry name" value="RodZ_C"/>
    <property type="match status" value="1"/>
</dbReference>
<feature type="transmembrane region" description="Helical" evidence="2">
    <location>
        <begin position="129"/>
        <end position="147"/>
    </location>
</feature>
<dbReference type="EMBL" id="JAFNME010000007">
    <property type="protein sequence ID" value="MBO1249129.1"/>
    <property type="molecule type" value="Genomic_DNA"/>
</dbReference>
<keyword evidence="2" id="KW-1133">Transmembrane helix</keyword>